<reference evidence="1 2" key="1">
    <citation type="submission" date="2016-10" db="EMBL/GenBank/DDBJ databases">
        <authorList>
            <person name="de Groot N.N."/>
        </authorList>
    </citation>
    <scope>NUCLEOTIDE SEQUENCE [LARGE SCALE GENOMIC DNA]</scope>
    <source>
        <strain evidence="1 2">L 420-91</strain>
    </source>
</reference>
<dbReference type="RefSeq" id="WP_091261429.1">
    <property type="nucleotide sequence ID" value="NZ_FNDE01000056.1"/>
</dbReference>
<evidence type="ECO:0000313" key="2">
    <source>
        <dbReference type="Proteomes" id="UP000198956"/>
    </source>
</evidence>
<dbReference type="Gene3D" id="3.30.2320.10">
    <property type="entry name" value="hypothetical protein PF0899 domain"/>
    <property type="match status" value="1"/>
</dbReference>
<gene>
    <name evidence="1" type="ORF">SAMN04489735_10568</name>
</gene>
<dbReference type="AlphaFoldDB" id="A0A1G8F4R4"/>
<evidence type="ECO:0000313" key="1">
    <source>
        <dbReference type="EMBL" id="SDH77116.1"/>
    </source>
</evidence>
<dbReference type="Gene3D" id="3.30.2400.10">
    <property type="entry name" value="Major capsid protein gp5"/>
    <property type="match status" value="1"/>
</dbReference>
<organism evidence="1 2">
    <name type="scientific">Aneurinibacillus thermoaerophilus</name>
    <dbReference type="NCBI Taxonomy" id="143495"/>
    <lineage>
        <taxon>Bacteria</taxon>
        <taxon>Bacillati</taxon>
        <taxon>Bacillota</taxon>
        <taxon>Bacilli</taxon>
        <taxon>Bacillales</taxon>
        <taxon>Paenibacillaceae</taxon>
        <taxon>Aneurinibacillus group</taxon>
        <taxon>Aneurinibacillus</taxon>
    </lineage>
</organism>
<dbReference type="EMBL" id="FNDE01000056">
    <property type="protein sequence ID" value="SDH77116.1"/>
    <property type="molecule type" value="Genomic_DNA"/>
</dbReference>
<dbReference type="OrthoDB" id="2961886at2"/>
<dbReference type="Proteomes" id="UP000198956">
    <property type="component" value="Unassembled WGS sequence"/>
</dbReference>
<protein>
    <recommendedName>
        <fullName evidence="3">Phage major capsid protein, HK97 family</fullName>
    </recommendedName>
</protein>
<proteinExistence type="predicted"/>
<name>A0A1G8F4R4_ANETH</name>
<evidence type="ECO:0008006" key="3">
    <source>
        <dbReference type="Google" id="ProtNLM"/>
    </source>
</evidence>
<sequence>MKIKVRNRAGQEVEIFAGSAMRAYLNEKYKRTDSFAVKRYLAEHNVSLKEVIRVLGIEDINRVTAGSMLTNDGTKPLFNAVVEDGLRIGWEKESNWQALVAKNVTATQLSQTYYYLEHDEDEVALREIGQGAPIPVGTIKVDGKSIMMHKRGRGIEWTDESKAANIDLVSLWLMKLGKKLGRDYENTAIHRLLNGYFEDGSDAAPVLGIKTANDLKLSDLFYAAKYMENELGYTPKRMVMSLETATKITEMTNGNGAYLFADEMKNGQFASVLKAPPFISSMIPDNRIMLVDTSFALVRYTYKEFGVEFERSAKTQVEGSYGTEISEFVPFEKNARLIIALDQAR</sequence>
<accession>A0A1G8F4R4</accession>
<dbReference type="SUPFAM" id="SSF56563">
    <property type="entry name" value="Major capsid protein gp5"/>
    <property type="match status" value="1"/>
</dbReference>
<dbReference type="Pfam" id="PF25209">
    <property type="entry name" value="Phage_capsid_4"/>
    <property type="match status" value="1"/>
</dbReference>